<dbReference type="Proteomes" id="UP000011509">
    <property type="component" value="Unassembled WGS sequence"/>
</dbReference>
<feature type="domain" description="DUF4397" evidence="1">
    <location>
        <begin position="5"/>
        <end position="119"/>
    </location>
</feature>
<protein>
    <submittedName>
        <fullName evidence="2">Cell wall anchor domain-containing protein</fullName>
    </submittedName>
</protein>
<accession>M0E921</accession>
<name>M0E921_9EURY</name>
<dbReference type="PATRIC" id="fig|1227466.3.peg.3321"/>
<evidence type="ECO:0000259" key="1">
    <source>
        <dbReference type="Pfam" id="PF14344"/>
    </source>
</evidence>
<feature type="domain" description="DUF4397" evidence="1">
    <location>
        <begin position="126"/>
        <end position="194"/>
    </location>
</feature>
<reference evidence="2 3" key="1">
    <citation type="journal article" date="2014" name="PLoS Genet.">
        <title>Phylogenetically driven sequencing of extremely halophilic archaea reveals strategies for static and dynamic osmo-response.</title>
        <authorList>
            <person name="Becker E.A."/>
            <person name="Seitzer P.M."/>
            <person name="Tritt A."/>
            <person name="Larsen D."/>
            <person name="Krusor M."/>
            <person name="Yao A.I."/>
            <person name="Wu D."/>
            <person name="Madern D."/>
            <person name="Eisen J.A."/>
            <person name="Darling A.E."/>
            <person name="Facciotti M.T."/>
        </authorList>
    </citation>
    <scope>NUCLEOTIDE SEQUENCE [LARGE SCALE GENOMIC DNA]</scope>
    <source>
        <strain evidence="2 3">DSM 10284</strain>
    </source>
</reference>
<evidence type="ECO:0000313" key="3">
    <source>
        <dbReference type="Proteomes" id="UP000011509"/>
    </source>
</evidence>
<dbReference type="InterPro" id="IPR025510">
    <property type="entry name" value="DUF4397"/>
</dbReference>
<evidence type="ECO:0000313" key="2">
    <source>
        <dbReference type="EMBL" id="ELZ43387.1"/>
    </source>
</evidence>
<dbReference type="AlphaFoldDB" id="M0E921"/>
<dbReference type="Pfam" id="PF14344">
    <property type="entry name" value="DUF4397"/>
    <property type="match status" value="2"/>
</dbReference>
<comment type="caution">
    <text evidence="2">The sequence shown here is derived from an EMBL/GenBank/DDBJ whole genome shotgun (WGS) entry which is preliminary data.</text>
</comment>
<keyword evidence="3" id="KW-1185">Reference proteome</keyword>
<dbReference type="EMBL" id="AOJL01000062">
    <property type="protein sequence ID" value="ELZ43387.1"/>
    <property type="molecule type" value="Genomic_DNA"/>
</dbReference>
<dbReference type="RefSeq" id="WP_006114874.1">
    <property type="nucleotide sequence ID" value="NZ_AOJL01000062.1"/>
</dbReference>
<proteinExistence type="predicted"/>
<gene>
    <name evidence="2" type="ORF">C464_16712</name>
</gene>
<organism evidence="2 3">
    <name type="scientific">Halorubrum coriense DSM 10284</name>
    <dbReference type="NCBI Taxonomy" id="1227466"/>
    <lineage>
        <taxon>Archaea</taxon>
        <taxon>Methanobacteriati</taxon>
        <taxon>Methanobacteriota</taxon>
        <taxon>Stenosarchaea group</taxon>
        <taxon>Halobacteria</taxon>
        <taxon>Halobacteriales</taxon>
        <taxon>Haloferacaceae</taxon>
        <taxon>Halorubrum</taxon>
    </lineage>
</organism>
<sequence length="196" mass="20446">MPETASVRVGHCSPDVSNVDIHVDGEIAFEDIPFTDISEYAELPAENHDIAVTAHGDDEHVLDATLDLEADTAYSAIATGTLAEIECTVFTDAPGDVADDQAHVRFIHTAPDAPAVDVRVADGGPTLCEEINFQAASEYVPVDAGTYDLEVVVAGTDDVALALSSVEIEGGTAVSVLAVGEFDDDSLDAVFAEDAL</sequence>
<dbReference type="OrthoDB" id="187327at2157"/>